<keyword evidence="3" id="KW-1185">Reference proteome</keyword>
<evidence type="ECO:0000313" key="3">
    <source>
        <dbReference type="Proteomes" id="UP000789739"/>
    </source>
</evidence>
<evidence type="ECO:0000313" key="2">
    <source>
        <dbReference type="EMBL" id="CAG8662341.1"/>
    </source>
</evidence>
<dbReference type="GO" id="GO:0003676">
    <property type="term" value="F:nucleic acid binding"/>
    <property type="evidence" value="ECO:0007669"/>
    <property type="project" value="InterPro"/>
</dbReference>
<organism evidence="2 3">
    <name type="scientific">Paraglomus brasilianum</name>
    <dbReference type="NCBI Taxonomy" id="144538"/>
    <lineage>
        <taxon>Eukaryota</taxon>
        <taxon>Fungi</taxon>
        <taxon>Fungi incertae sedis</taxon>
        <taxon>Mucoromycota</taxon>
        <taxon>Glomeromycotina</taxon>
        <taxon>Glomeromycetes</taxon>
        <taxon>Paraglomerales</taxon>
        <taxon>Paraglomeraceae</taxon>
        <taxon>Paraglomus</taxon>
    </lineage>
</organism>
<dbReference type="Gene3D" id="3.30.420.10">
    <property type="entry name" value="Ribonuclease H-like superfamily/Ribonuclease H"/>
    <property type="match status" value="1"/>
</dbReference>
<accession>A0A9N9E2F4</accession>
<reference evidence="2" key="1">
    <citation type="submission" date="2021-06" db="EMBL/GenBank/DDBJ databases">
        <authorList>
            <person name="Kallberg Y."/>
            <person name="Tangrot J."/>
            <person name="Rosling A."/>
        </authorList>
    </citation>
    <scope>NUCLEOTIDE SEQUENCE</scope>
    <source>
        <strain evidence="2">BR232B</strain>
    </source>
</reference>
<evidence type="ECO:0000259" key="1">
    <source>
        <dbReference type="Pfam" id="PF13358"/>
    </source>
</evidence>
<feature type="domain" description="Tc1-like transposase DDE" evidence="1">
    <location>
        <begin position="24"/>
        <end position="163"/>
    </location>
</feature>
<dbReference type="OrthoDB" id="2446817at2759"/>
<dbReference type="Pfam" id="PF13358">
    <property type="entry name" value="DDE_3"/>
    <property type="match status" value="1"/>
</dbReference>
<dbReference type="InterPro" id="IPR038717">
    <property type="entry name" value="Tc1-like_DDE_dom"/>
</dbReference>
<feature type="non-terminal residue" evidence="2">
    <location>
        <position position="1"/>
    </location>
</feature>
<protein>
    <submittedName>
        <fullName evidence="2">2212_t:CDS:1</fullName>
    </submittedName>
</protein>
<dbReference type="Proteomes" id="UP000789739">
    <property type="component" value="Unassembled WGS sequence"/>
</dbReference>
<comment type="caution">
    <text evidence="2">The sequence shown here is derived from an EMBL/GenBank/DDBJ whole genome shotgun (WGS) entry which is preliminary data.</text>
</comment>
<dbReference type="EMBL" id="CAJVPI010003797">
    <property type="protein sequence ID" value="CAG8662341.1"/>
    <property type="molecule type" value="Genomic_DNA"/>
</dbReference>
<proteinExistence type="predicted"/>
<dbReference type="InterPro" id="IPR036397">
    <property type="entry name" value="RNaseH_sf"/>
</dbReference>
<name>A0A9N9E2F4_9GLOM</name>
<dbReference type="AlphaFoldDB" id="A0A9N9E2F4"/>
<gene>
    <name evidence="2" type="ORF">PBRASI_LOCUS10852</name>
</gene>
<sequence length="166" mass="19008">QDLSQIRQFQETIKHLSLNQFSAIDECNFHLNEAPRYGYAPRGKKAISRSPGSKGGSYSLIIWAASKEKQGIIHYELVEKRVNTKVFHDFLVNANAHFEKENHLLLDNASIHRAPKKRKELGLPTIEEQLTPKNSIPTYLPSHSPQFNPVELLFNTIRHNIEKARA</sequence>